<evidence type="ECO:0000313" key="15">
    <source>
        <dbReference type="EMBL" id="SEA43694.1"/>
    </source>
</evidence>
<evidence type="ECO:0000256" key="4">
    <source>
        <dbReference type="ARBA" id="ARBA00022679"/>
    </source>
</evidence>
<dbReference type="Proteomes" id="UP000183253">
    <property type="component" value="Unassembled WGS sequence"/>
</dbReference>
<feature type="transmembrane region" description="Helical" evidence="12">
    <location>
        <begin position="221"/>
        <end position="241"/>
    </location>
</feature>
<dbReference type="GO" id="GO:0008963">
    <property type="term" value="F:phospho-N-acetylmuramoyl-pentapeptide-transferase activity"/>
    <property type="evidence" value="ECO:0007669"/>
    <property type="project" value="UniProtKB-UniRule"/>
</dbReference>
<evidence type="ECO:0000256" key="14">
    <source>
        <dbReference type="PIRSR" id="PIRSR600715-1"/>
    </source>
</evidence>
<feature type="transmembrane region" description="Helical" evidence="12">
    <location>
        <begin position="311"/>
        <end position="330"/>
    </location>
</feature>
<dbReference type="EC" id="2.7.8.13" evidence="12 13"/>
<evidence type="ECO:0000256" key="2">
    <source>
        <dbReference type="ARBA" id="ARBA00005583"/>
    </source>
</evidence>
<evidence type="ECO:0000313" key="16">
    <source>
        <dbReference type="Proteomes" id="UP000183253"/>
    </source>
</evidence>
<comment type="function">
    <text evidence="12">Catalyzes the initial step of the lipid cycle reactions in the biosynthesis of the cell wall peptidoglycan: transfers peptidoglycan precursor phospho-MurNAc-pentapeptide from UDP-MurNAc-pentapeptide onto the lipid carrier undecaprenyl phosphate, yielding undecaprenyl-pyrophosphoryl-MurNAc-pentapeptide, known as lipid I.</text>
</comment>
<gene>
    <name evidence="12" type="primary">mraY</name>
    <name evidence="15" type="ORF">SAMN05444145_103250</name>
</gene>
<dbReference type="PROSITE" id="PS01347">
    <property type="entry name" value="MRAY_1"/>
    <property type="match status" value="1"/>
</dbReference>
<comment type="pathway">
    <text evidence="12">Cell wall biogenesis; peptidoglycan biosynthesis.</text>
</comment>
<dbReference type="GO" id="GO:0009252">
    <property type="term" value="P:peptidoglycan biosynthetic process"/>
    <property type="evidence" value="ECO:0007669"/>
    <property type="project" value="UniProtKB-UniRule"/>
</dbReference>
<evidence type="ECO:0000256" key="1">
    <source>
        <dbReference type="ARBA" id="ARBA00004141"/>
    </source>
</evidence>
<comment type="catalytic activity">
    <reaction evidence="12">
        <text>UDP-N-acetyl-alpha-D-muramoyl-L-alanyl-gamma-D-glutamyl-meso-2,6-diaminopimeloyl-D-alanyl-D-alanine + di-trans,octa-cis-undecaprenyl phosphate = di-trans,octa-cis-undecaprenyl diphospho-N-acetyl-alpha-D-muramoyl-L-alanyl-D-glutamyl-meso-2,6-diaminopimeloyl-D-alanyl-D-alanine + UMP</text>
        <dbReference type="Rhea" id="RHEA:28386"/>
        <dbReference type="ChEBI" id="CHEBI:57865"/>
        <dbReference type="ChEBI" id="CHEBI:60392"/>
        <dbReference type="ChEBI" id="CHEBI:61386"/>
        <dbReference type="ChEBI" id="CHEBI:61387"/>
        <dbReference type="EC" id="2.7.8.13"/>
    </reaction>
</comment>
<feature type="transmembrane region" description="Helical" evidence="12">
    <location>
        <begin position="136"/>
        <end position="158"/>
    </location>
</feature>
<keyword evidence="6 12" id="KW-0133">Cell shape</keyword>
<keyword evidence="5 12" id="KW-0812">Transmembrane</keyword>
<organism evidence="15 16">
    <name type="scientific">Alistipes timonensis JC136</name>
    <dbReference type="NCBI Taxonomy" id="1033731"/>
    <lineage>
        <taxon>Bacteria</taxon>
        <taxon>Pseudomonadati</taxon>
        <taxon>Bacteroidota</taxon>
        <taxon>Bacteroidia</taxon>
        <taxon>Bacteroidales</taxon>
        <taxon>Rikenellaceae</taxon>
        <taxon>Alistipes</taxon>
    </lineage>
</organism>
<evidence type="ECO:0000256" key="10">
    <source>
        <dbReference type="ARBA" id="ARBA00023306"/>
    </source>
</evidence>
<dbReference type="STRING" id="1033731.SAMN05444145_103250"/>
<sequence>MLYHLFKYLDEAYNLPGSGMFQYLSFRAAAAIILSLLIVIIFGRRIIDFLRRKQIGEDIRDLGLQGQLQKKGTPTMGGVIILIAILVPMLLVGNLNNIYIQLMLVSTVWLGLIGGLDDYIKVFRHRKEGLKGRFKIVGQVGLGIIVGTTMCMSSDIVVREKVTQPVQTVYTDADGTVVGSVQRNVVLSSESLKTTQTTIPFVKNNEFDYGWLTGENPTATWLLYVLVAIFVVTAVSNGANLTDGLDGLATGVSVPIVAVLGALAYLSGHIVYADYLNIMYIPDSGELVVFAAALVGALVGFLWYNSFPAQIFMGDTGSLAIGGIIAVFALCIRKELLLPLLCGVFLVESFSVMMQVSYFKYTKRRYGEGRRILLMSPIHHHYQKKGIFETKIVLRFWIISLLLAAITLVTLKIR</sequence>
<keyword evidence="16" id="KW-1185">Reference proteome</keyword>
<proteinExistence type="inferred from homology"/>
<dbReference type="InterPro" id="IPR000715">
    <property type="entry name" value="Glycosyl_transferase_4"/>
</dbReference>
<keyword evidence="11 12" id="KW-0961">Cell wall biogenesis/degradation</keyword>
<dbReference type="GO" id="GO:0046872">
    <property type="term" value="F:metal ion binding"/>
    <property type="evidence" value="ECO:0007669"/>
    <property type="project" value="UniProtKB-KW"/>
</dbReference>
<evidence type="ECO:0000256" key="11">
    <source>
        <dbReference type="ARBA" id="ARBA00023316"/>
    </source>
</evidence>
<comment type="subcellular location">
    <subcellularLocation>
        <location evidence="12">Cell membrane</location>
        <topology evidence="12">Multi-pass membrane protein</topology>
    </subcellularLocation>
    <subcellularLocation>
        <location evidence="1">Membrane</location>
        <topology evidence="1">Multi-pass membrane protein</topology>
    </subcellularLocation>
</comment>
<protein>
    <recommendedName>
        <fullName evidence="12 13">Phospho-N-acetylmuramoyl-pentapeptide-transferase</fullName>
        <ecNumber evidence="12 13">2.7.8.13</ecNumber>
    </recommendedName>
    <alternativeName>
        <fullName evidence="12">UDP-MurNAc-pentapeptide phosphotransferase</fullName>
    </alternativeName>
</protein>
<dbReference type="PANTHER" id="PTHR22926:SF5">
    <property type="entry name" value="PHOSPHO-N-ACETYLMURAMOYL-PENTAPEPTIDE-TRANSFERASE HOMOLOG"/>
    <property type="match status" value="1"/>
</dbReference>
<dbReference type="GO" id="GO:0008360">
    <property type="term" value="P:regulation of cell shape"/>
    <property type="evidence" value="ECO:0007669"/>
    <property type="project" value="UniProtKB-KW"/>
</dbReference>
<keyword evidence="12" id="KW-1003">Cell membrane</keyword>
<dbReference type="EMBL" id="FNRI01000003">
    <property type="protein sequence ID" value="SEA43694.1"/>
    <property type="molecule type" value="Genomic_DNA"/>
</dbReference>
<evidence type="ECO:0000256" key="12">
    <source>
        <dbReference type="HAMAP-Rule" id="MF_00038"/>
    </source>
</evidence>
<evidence type="ECO:0000256" key="7">
    <source>
        <dbReference type="ARBA" id="ARBA00022984"/>
    </source>
</evidence>
<feature type="transmembrane region" description="Helical" evidence="12">
    <location>
        <begin position="336"/>
        <end position="361"/>
    </location>
</feature>
<keyword evidence="12 14" id="KW-0479">Metal-binding</keyword>
<evidence type="ECO:0000256" key="6">
    <source>
        <dbReference type="ARBA" id="ARBA00022960"/>
    </source>
</evidence>
<comment type="cofactor">
    <cofactor evidence="12 14">
        <name>Mg(2+)</name>
        <dbReference type="ChEBI" id="CHEBI:18420"/>
    </cofactor>
</comment>
<dbReference type="GO" id="GO:0071555">
    <property type="term" value="P:cell wall organization"/>
    <property type="evidence" value="ECO:0007669"/>
    <property type="project" value="UniProtKB-KW"/>
</dbReference>
<feature type="transmembrane region" description="Helical" evidence="12">
    <location>
        <begin position="248"/>
        <end position="267"/>
    </location>
</feature>
<dbReference type="GO" id="GO:0051992">
    <property type="term" value="F:UDP-N-acetylmuramoyl-L-alanyl-D-glutamyl-meso-2,6-diaminopimelyl-D-alanyl-D-alanine:undecaprenyl-phosphate transferase activity"/>
    <property type="evidence" value="ECO:0007669"/>
    <property type="project" value="RHEA"/>
</dbReference>
<dbReference type="AlphaFoldDB" id="A0A1H4B6N4"/>
<evidence type="ECO:0000256" key="3">
    <source>
        <dbReference type="ARBA" id="ARBA00022618"/>
    </source>
</evidence>
<dbReference type="Pfam" id="PF10555">
    <property type="entry name" value="MraY_sig1"/>
    <property type="match status" value="1"/>
</dbReference>
<dbReference type="PROSITE" id="PS01348">
    <property type="entry name" value="MRAY_2"/>
    <property type="match status" value="1"/>
</dbReference>
<keyword evidence="3 12" id="KW-0132">Cell division</keyword>
<keyword evidence="12 14" id="KW-0460">Magnesium</keyword>
<feature type="transmembrane region" description="Helical" evidence="12">
    <location>
        <begin position="98"/>
        <end position="116"/>
    </location>
</feature>
<evidence type="ECO:0000256" key="13">
    <source>
        <dbReference type="NCBIfam" id="TIGR00445"/>
    </source>
</evidence>
<keyword evidence="10 12" id="KW-0131">Cell cycle</keyword>
<evidence type="ECO:0000256" key="9">
    <source>
        <dbReference type="ARBA" id="ARBA00023136"/>
    </source>
</evidence>
<dbReference type="NCBIfam" id="TIGR00445">
    <property type="entry name" value="mraY"/>
    <property type="match status" value="1"/>
</dbReference>
<keyword evidence="4 12" id="KW-0808">Transferase</keyword>
<dbReference type="RefSeq" id="WP_010261771.1">
    <property type="nucleotide sequence ID" value="NZ_CAEG01000010.1"/>
</dbReference>
<dbReference type="GO" id="GO:0005886">
    <property type="term" value="C:plasma membrane"/>
    <property type="evidence" value="ECO:0007669"/>
    <property type="project" value="UniProtKB-SubCell"/>
</dbReference>
<name>A0A1H4B6N4_9BACT</name>
<feature type="transmembrane region" description="Helical" evidence="12">
    <location>
        <begin position="75"/>
        <end position="92"/>
    </location>
</feature>
<dbReference type="HAMAP" id="MF_00038">
    <property type="entry name" value="MraY"/>
    <property type="match status" value="1"/>
</dbReference>
<feature type="transmembrane region" description="Helical" evidence="12">
    <location>
        <begin position="20"/>
        <end position="43"/>
    </location>
</feature>
<feature type="binding site" evidence="14">
    <location>
        <position position="240"/>
    </location>
    <ligand>
        <name>Mg(2+)</name>
        <dbReference type="ChEBI" id="CHEBI:18420"/>
    </ligand>
</feature>
<keyword evidence="7 12" id="KW-0573">Peptidoglycan synthesis</keyword>
<dbReference type="GO" id="GO:0051301">
    <property type="term" value="P:cell division"/>
    <property type="evidence" value="ECO:0007669"/>
    <property type="project" value="UniProtKB-KW"/>
</dbReference>
<dbReference type="InterPro" id="IPR018480">
    <property type="entry name" value="PNAcMuramoyl-5peptid_Trfase_CS"/>
</dbReference>
<evidence type="ECO:0000256" key="5">
    <source>
        <dbReference type="ARBA" id="ARBA00022692"/>
    </source>
</evidence>
<dbReference type="CDD" id="cd06852">
    <property type="entry name" value="GT_MraY"/>
    <property type="match status" value="1"/>
</dbReference>
<dbReference type="PANTHER" id="PTHR22926">
    <property type="entry name" value="PHOSPHO-N-ACETYLMURAMOYL-PENTAPEPTIDE-TRANSFERASE"/>
    <property type="match status" value="1"/>
</dbReference>
<evidence type="ECO:0000256" key="8">
    <source>
        <dbReference type="ARBA" id="ARBA00022989"/>
    </source>
</evidence>
<feature type="transmembrane region" description="Helical" evidence="12">
    <location>
        <begin position="392"/>
        <end position="411"/>
    </location>
</feature>
<dbReference type="OrthoDB" id="9805475at2"/>
<dbReference type="InterPro" id="IPR003524">
    <property type="entry name" value="PNAcMuramoyl-5peptid_Trfase"/>
</dbReference>
<reference evidence="15 16" key="1">
    <citation type="submission" date="2016-10" db="EMBL/GenBank/DDBJ databases">
        <authorList>
            <person name="de Groot N.N."/>
        </authorList>
    </citation>
    <scope>NUCLEOTIDE SEQUENCE [LARGE SCALE GENOMIC DNA]</scope>
    <source>
        <strain evidence="15 16">DSM 25383</strain>
    </source>
</reference>
<feature type="binding site" evidence="14">
    <location>
        <position position="315"/>
    </location>
    <ligand>
        <name>Mg(2+)</name>
        <dbReference type="ChEBI" id="CHEBI:18420"/>
    </ligand>
</feature>
<comment type="similarity">
    <text evidence="2 12">Belongs to the glycosyltransferase 4 family. MraY subfamily.</text>
</comment>
<dbReference type="UniPathway" id="UPA00219"/>
<feature type="transmembrane region" description="Helical" evidence="12">
    <location>
        <begin position="287"/>
        <end position="304"/>
    </location>
</feature>
<keyword evidence="8 12" id="KW-1133">Transmembrane helix</keyword>
<dbReference type="Pfam" id="PF00953">
    <property type="entry name" value="Glycos_transf_4"/>
    <property type="match status" value="1"/>
</dbReference>
<accession>A0A1H4B6N4</accession>
<keyword evidence="9 12" id="KW-0472">Membrane</keyword>